<evidence type="ECO:0000256" key="1">
    <source>
        <dbReference type="ARBA" id="ARBA00006040"/>
    </source>
</evidence>
<dbReference type="Gene3D" id="1.10.1370.10">
    <property type="entry name" value="Neurolysin, domain 3"/>
    <property type="match status" value="1"/>
</dbReference>
<dbReference type="GO" id="GO:0046872">
    <property type="term" value="F:metal ion binding"/>
    <property type="evidence" value="ECO:0007669"/>
    <property type="project" value="UniProtKB-UniRule"/>
</dbReference>
<protein>
    <submittedName>
        <fullName evidence="10">Peptidase_M3 domain-containing protein</fullName>
    </submittedName>
</protein>
<dbReference type="AlphaFoldDB" id="A0A0N4ZG04"/>
<dbReference type="GO" id="GO:0006508">
    <property type="term" value="P:proteolysis"/>
    <property type="evidence" value="ECO:0007669"/>
    <property type="project" value="UniProtKB-KW"/>
</dbReference>
<keyword evidence="3 7" id="KW-0479">Metal-binding</keyword>
<dbReference type="PANTHER" id="PTHR11804">
    <property type="entry name" value="PROTEASE M3 THIMET OLIGOPEPTIDASE-RELATED"/>
    <property type="match status" value="1"/>
</dbReference>
<evidence type="ECO:0000256" key="5">
    <source>
        <dbReference type="ARBA" id="ARBA00022833"/>
    </source>
</evidence>
<evidence type="ECO:0000256" key="2">
    <source>
        <dbReference type="ARBA" id="ARBA00022670"/>
    </source>
</evidence>
<evidence type="ECO:0000256" key="4">
    <source>
        <dbReference type="ARBA" id="ARBA00022801"/>
    </source>
</evidence>
<keyword evidence="9" id="KW-1185">Reference proteome</keyword>
<evidence type="ECO:0000256" key="6">
    <source>
        <dbReference type="ARBA" id="ARBA00023049"/>
    </source>
</evidence>
<comment type="similarity">
    <text evidence="1 7">Belongs to the peptidase M3 family.</text>
</comment>
<proteinExistence type="inferred from homology"/>
<name>A0A0N4ZG04_PARTI</name>
<dbReference type="WBParaSite" id="PTRK_0000668200.1">
    <property type="protein sequence ID" value="PTRK_0000668200.1"/>
    <property type="gene ID" value="PTRK_0000668200"/>
</dbReference>
<dbReference type="Pfam" id="PF01432">
    <property type="entry name" value="Peptidase_M3"/>
    <property type="match status" value="1"/>
</dbReference>
<dbReference type="Proteomes" id="UP000038045">
    <property type="component" value="Unplaced"/>
</dbReference>
<dbReference type="InterPro" id="IPR045090">
    <property type="entry name" value="Pept_M3A_M3B"/>
</dbReference>
<dbReference type="SUPFAM" id="SSF55486">
    <property type="entry name" value="Metalloproteases ('zincins'), catalytic domain"/>
    <property type="match status" value="1"/>
</dbReference>
<feature type="domain" description="Peptidase M3A/M3B catalytic" evidence="8">
    <location>
        <begin position="314"/>
        <end position="767"/>
    </location>
</feature>
<sequence length="786" mass="91951">MSFRIASISRNTFKVCTGLRFVSTNQLIFIGNGKKLNEMTQKRNIIFKMNNETPTKVTGYYTLFPAIPDESGENNRFIANIENSEDWPALHSASPRECYQGTVKMGMEYGATVFNHLEHLEKLYNVDPEAVVNYETVIEPILSHEYDVEYAFNTLVLKMLTDWPECSDKDFDSDLHHLKIMMARDKMEKLGSTVFTDCLKNIYKNQVNSENESDKEITRLVEYYLLEERAVGFDKTDEKTRKLLGSWNRFVDEFRAKYIANIMTTHEQIRFHISSKEIIKDAPPHVLKALAVNKDDFENGPWSARLCPSSIMPFMKYCRDRVSRAEAWEKWTSRASFEHDFYNNSINIEELRHNNDGLAKTLGYTSVAQHRLANKMAGSPGIVRKFLSELTKRIRPVFLDRMDAWQEYAHKKEMIASQLATHDLFYICRKEAFDHYNVNDLELMKHFPFWNTFDNITKIAGHLLNITFTEVADGLEKCHPSAKIFNVYDNTGDKHLGRIYIDPFQREGKRGTWLTILGRPENKERNLDKIVYITGHANEPDAEGNSYLHYTQLEDLLFHTGRSLQMLLAESKFRDIMIPWAPMYAADWDAADLLPKFFEFFIHKPNLLKAMSSPHPSTNEELADDDANNASLAFGRASLWETYRTLFWSDFDLTVFEMENRKDKFWLDIYRDMYKEYFPFKMNRNDYHPCSFTPIFAMQPYMSMYYRKLWKEMLALDVHETFAKEQEERSTGERLKQTMLYPGALEPQEELYRKFQGRDPSVGAICNFYDPPVMCDLENGKESSVE</sequence>
<comment type="cofactor">
    <cofactor evidence="7">
        <name>Zn(2+)</name>
        <dbReference type="ChEBI" id="CHEBI:29105"/>
    </cofactor>
    <text evidence="7">Binds 1 zinc ion.</text>
</comment>
<keyword evidence="2 7" id="KW-0645">Protease</keyword>
<dbReference type="InterPro" id="IPR001567">
    <property type="entry name" value="Pept_M3A_M3B_dom"/>
</dbReference>
<dbReference type="GO" id="GO:0004222">
    <property type="term" value="F:metalloendopeptidase activity"/>
    <property type="evidence" value="ECO:0007669"/>
    <property type="project" value="InterPro"/>
</dbReference>
<keyword evidence="6 7" id="KW-0482">Metalloprotease</keyword>
<evidence type="ECO:0000313" key="9">
    <source>
        <dbReference type="Proteomes" id="UP000038045"/>
    </source>
</evidence>
<keyword evidence="5 7" id="KW-0862">Zinc</keyword>
<evidence type="ECO:0000313" key="10">
    <source>
        <dbReference type="WBParaSite" id="PTRK_0000668200.1"/>
    </source>
</evidence>
<dbReference type="Gene3D" id="3.40.390.10">
    <property type="entry name" value="Collagenase (Catalytic Domain)"/>
    <property type="match status" value="1"/>
</dbReference>
<dbReference type="STRING" id="131310.A0A0N4ZG04"/>
<dbReference type="InterPro" id="IPR024079">
    <property type="entry name" value="MetalloPept_cat_dom_sf"/>
</dbReference>
<keyword evidence="4 7" id="KW-0378">Hydrolase</keyword>
<dbReference type="PANTHER" id="PTHR11804:SF83">
    <property type="entry name" value="LD37516P"/>
    <property type="match status" value="1"/>
</dbReference>
<evidence type="ECO:0000259" key="8">
    <source>
        <dbReference type="Pfam" id="PF01432"/>
    </source>
</evidence>
<dbReference type="InterPro" id="IPR024077">
    <property type="entry name" value="Neurolysin/TOP_dom2"/>
</dbReference>
<reference evidence="10" key="1">
    <citation type="submission" date="2017-02" db="UniProtKB">
        <authorList>
            <consortium name="WormBaseParasite"/>
        </authorList>
    </citation>
    <scope>IDENTIFICATION</scope>
</reference>
<organism evidence="9 10">
    <name type="scientific">Parastrongyloides trichosuri</name>
    <name type="common">Possum-specific nematode worm</name>
    <dbReference type="NCBI Taxonomy" id="131310"/>
    <lineage>
        <taxon>Eukaryota</taxon>
        <taxon>Metazoa</taxon>
        <taxon>Ecdysozoa</taxon>
        <taxon>Nematoda</taxon>
        <taxon>Chromadorea</taxon>
        <taxon>Rhabditida</taxon>
        <taxon>Tylenchina</taxon>
        <taxon>Panagrolaimomorpha</taxon>
        <taxon>Strongyloidoidea</taxon>
        <taxon>Strongyloididae</taxon>
        <taxon>Parastrongyloides</taxon>
    </lineage>
</organism>
<evidence type="ECO:0000256" key="7">
    <source>
        <dbReference type="RuleBase" id="RU003435"/>
    </source>
</evidence>
<accession>A0A0N4ZG04</accession>
<evidence type="ECO:0000256" key="3">
    <source>
        <dbReference type="ARBA" id="ARBA00022723"/>
    </source>
</evidence>